<dbReference type="EMBL" id="AHYV01000030">
    <property type="protein sequence ID" value="EOT43022.1"/>
    <property type="molecule type" value="Genomic_DNA"/>
</dbReference>
<keyword evidence="6" id="KW-0814">Transposable element</keyword>
<evidence type="ECO:0000256" key="3">
    <source>
        <dbReference type="ARBA" id="ARBA00022578"/>
    </source>
</evidence>
<comment type="function">
    <text evidence="1 6">Required for the transposition of the insertion element.</text>
</comment>
<comment type="similarity">
    <text evidence="2 6">Belongs to the transposase mutator family.</text>
</comment>
<reference evidence="8 10" key="1">
    <citation type="submission" date="2013-03" db="EMBL/GenBank/DDBJ databases">
        <title>The Genome Sequence of Enterococcus avium ATCC_14025 (Illumina only assembly).</title>
        <authorList>
            <consortium name="The Broad Institute Genomics Platform"/>
            <consortium name="The Broad Institute Genome Sequencing Center for Infectious Disease"/>
            <person name="Earl A."/>
            <person name="Russ C."/>
            <person name="Gilmore M."/>
            <person name="Surin D."/>
            <person name="Walker B."/>
            <person name="Young S."/>
            <person name="Zeng Q."/>
            <person name="Gargeya S."/>
            <person name="Fitzgerald M."/>
            <person name="Haas B."/>
            <person name="Abouelleil A."/>
            <person name="Allen A.W."/>
            <person name="Alvarado L."/>
            <person name="Arachchi H.M."/>
            <person name="Berlin A.M."/>
            <person name="Chapman S.B."/>
            <person name="Gainer-Dewar J."/>
            <person name="Goldberg J."/>
            <person name="Griggs A."/>
            <person name="Gujja S."/>
            <person name="Hansen M."/>
            <person name="Howarth C."/>
            <person name="Imamovic A."/>
            <person name="Ireland A."/>
            <person name="Larimer J."/>
            <person name="McCowan C."/>
            <person name="Murphy C."/>
            <person name="Pearson M."/>
            <person name="Poon T.W."/>
            <person name="Priest M."/>
            <person name="Roberts A."/>
            <person name="Saif S."/>
            <person name="Shea T."/>
            <person name="Sisk P."/>
            <person name="Sykes S."/>
            <person name="Wortman J."/>
            <person name="Nusbaum C."/>
            <person name="Birren B."/>
        </authorList>
    </citation>
    <scope>NUCLEOTIDE SEQUENCE [LARGE SCALE GENOMIC DNA]</scope>
    <source>
        <strain evidence="8 10">ATCC 14025</strain>
    </source>
</reference>
<dbReference type="GO" id="GO:0004803">
    <property type="term" value="F:transposase activity"/>
    <property type="evidence" value="ECO:0007669"/>
    <property type="project" value="UniProtKB-UniRule"/>
</dbReference>
<dbReference type="GO" id="GO:0006313">
    <property type="term" value="P:DNA transposition"/>
    <property type="evidence" value="ECO:0007669"/>
    <property type="project" value="UniProtKB-UniRule"/>
</dbReference>
<feature type="compositionally biased region" description="Basic and acidic residues" evidence="7">
    <location>
        <begin position="55"/>
        <end position="64"/>
    </location>
</feature>
<accession>A0AAV3J0S6</accession>
<dbReference type="PANTHER" id="PTHR33217">
    <property type="entry name" value="TRANSPOSASE FOR INSERTION SEQUENCE ELEMENT IS1081"/>
    <property type="match status" value="1"/>
</dbReference>
<dbReference type="Pfam" id="PF00872">
    <property type="entry name" value="Transposase_mut"/>
    <property type="match status" value="1"/>
</dbReference>
<evidence type="ECO:0000313" key="9">
    <source>
        <dbReference type="EMBL" id="EOU22170.1"/>
    </source>
</evidence>
<dbReference type="InterPro" id="IPR001207">
    <property type="entry name" value="Transposase_mutator"/>
</dbReference>
<keyword evidence="5 6" id="KW-0233">DNA recombination</keyword>
<name>A0AAV3J0S6_ENTAV</name>
<dbReference type="EMBL" id="ASWL01000003">
    <property type="protein sequence ID" value="EOU22170.1"/>
    <property type="molecule type" value="Genomic_DNA"/>
</dbReference>
<gene>
    <name evidence="9" type="ORF">I570_02372</name>
    <name evidence="8" type="ORF">OMU_02962</name>
</gene>
<evidence type="ECO:0000256" key="1">
    <source>
        <dbReference type="ARBA" id="ARBA00002190"/>
    </source>
</evidence>
<comment type="caution">
    <text evidence="9">The sequence shown here is derived from an EMBL/GenBank/DDBJ whole genome shotgun (WGS) entry which is preliminary data.</text>
</comment>
<reference evidence="9 11" key="2">
    <citation type="submission" date="2013-03" db="EMBL/GenBank/DDBJ databases">
        <title>The Genome Sequence of Enterococcus avium ATCC_14025 (PacBio/Illumina hybrid assembly).</title>
        <authorList>
            <consortium name="The Broad Institute Genomics Platform"/>
            <consortium name="The Broad Institute Genome Sequencing Center for Infectious Disease"/>
            <person name="Earl A."/>
            <person name="Russ C."/>
            <person name="Gilmore M."/>
            <person name="Surin D."/>
            <person name="Walker B."/>
            <person name="Young S."/>
            <person name="Zeng Q."/>
            <person name="Gargeya S."/>
            <person name="Fitzgerald M."/>
            <person name="Haas B."/>
            <person name="Abouelleil A."/>
            <person name="Allen A.W."/>
            <person name="Alvarado L."/>
            <person name="Arachchi H.M."/>
            <person name="Berlin A.M."/>
            <person name="Chapman S.B."/>
            <person name="Gainer-Dewar J."/>
            <person name="Goldberg J."/>
            <person name="Griggs A."/>
            <person name="Gujja S."/>
            <person name="Hansen M."/>
            <person name="Howarth C."/>
            <person name="Imamovic A."/>
            <person name="Ireland A."/>
            <person name="Larimer J."/>
            <person name="McCowan C."/>
            <person name="Murphy C."/>
            <person name="Pearson M."/>
            <person name="Poon T.W."/>
            <person name="Priest M."/>
            <person name="Roberts A."/>
            <person name="Saif S."/>
            <person name="Shea T."/>
            <person name="Sisk P."/>
            <person name="Sykes S."/>
            <person name="Wortman J."/>
            <person name="Nusbaum C."/>
            <person name="Birren B."/>
        </authorList>
    </citation>
    <scope>NUCLEOTIDE SEQUENCE [LARGE SCALE GENOMIC DNA]</scope>
    <source>
        <strain evidence="9 11">ATCC 14025</strain>
    </source>
</reference>
<evidence type="ECO:0000256" key="6">
    <source>
        <dbReference type="RuleBase" id="RU365089"/>
    </source>
</evidence>
<evidence type="ECO:0000313" key="8">
    <source>
        <dbReference type="EMBL" id="EOT43022.1"/>
    </source>
</evidence>
<keyword evidence="3 6" id="KW-0815">Transposition</keyword>
<dbReference type="PANTHER" id="PTHR33217:SF8">
    <property type="entry name" value="MUTATOR FAMILY TRANSPOSASE"/>
    <property type="match status" value="1"/>
</dbReference>
<sequence>MARKKRNPDAEKLAESILNTYQTESVEDMQDVLKDVFGPLFEKMLQGELNNHLGYDAHSKEPKKHDNRRNGYGNKTLKTSFGKVNIDVPRDREASFEPELIPKRKRDVSDIEGKVLSMYARGMSQCDIAATVEDIYGFDISHEMISDITDAVLPELEEWQARPLAKCYAFLFVDCMYVTLRENYEDKEYAVYTILGYDLKGNKEILGLLLNQTESKNRWMQVFDELKVRGVEDVFFISMDGVSGLKEGAKAIFPSVIVQRCIVHLVRNALGYLPSKDYKEVCRDMKKFYSASSLNAAHAAFNSFQNRWSQYSGAVDVCKRNFSHVEQLFDYGSAIRKIMYTTNAVESIHSSFRKVTKKGAFSNENALLKLLYLRTKELHTKWAGGRIRNWAMVLNQLMVNETFSSRIEKYVIYLP</sequence>
<keyword evidence="4 6" id="KW-0238">DNA-binding</keyword>
<evidence type="ECO:0000256" key="5">
    <source>
        <dbReference type="ARBA" id="ARBA00023172"/>
    </source>
</evidence>
<evidence type="ECO:0000256" key="7">
    <source>
        <dbReference type="SAM" id="MobiDB-lite"/>
    </source>
</evidence>
<keyword evidence="10" id="KW-1185">Reference proteome</keyword>
<dbReference type="GO" id="GO:0003677">
    <property type="term" value="F:DNA binding"/>
    <property type="evidence" value="ECO:0007669"/>
    <property type="project" value="UniProtKB-UniRule"/>
</dbReference>
<evidence type="ECO:0000256" key="2">
    <source>
        <dbReference type="ARBA" id="ARBA00010961"/>
    </source>
</evidence>
<dbReference type="RefSeq" id="WP_016180788.1">
    <property type="nucleotide sequence ID" value="NZ_KE136364.1"/>
</dbReference>
<protein>
    <recommendedName>
        <fullName evidence="6">Mutator family transposase</fullName>
    </recommendedName>
</protein>
<dbReference type="AlphaFoldDB" id="A0AAV3J0S6"/>
<evidence type="ECO:0000313" key="11">
    <source>
        <dbReference type="Proteomes" id="UP000014107"/>
    </source>
</evidence>
<proteinExistence type="inferred from homology"/>
<evidence type="ECO:0000313" key="10">
    <source>
        <dbReference type="Proteomes" id="UP000014104"/>
    </source>
</evidence>
<dbReference type="NCBIfam" id="NF033543">
    <property type="entry name" value="transpos_IS256"/>
    <property type="match status" value="1"/>
</dbReference>
<dbReference type="Proteomes" id="UP000014107">
    <property type="component" value="Unassembled WGS sequence"/>
</dbReference>
<organism evidence="9 11">
    <name type="scientific">Enterococcus avium ATCC 14025</name>
    <dbReference type="NCBI Taxonomy" id="1140002"/>
    <lineage>
        <taxon>Bacteria</taxon>
        <taxon>Bacillati</taxon>
        <taxon>Bacillota</taxon>
        <taxon>Bacilli</taxon>
        <taxon>Lactobacillales</taxon>
        <taxon>Enterococcaceae</taxon>
        <taxon>Enterococcus</taxon>
    </lineage>
</organism>
<evidence type="ECO:0000256" key="4">
    <source>
        <dbReference type="ARBA" id="ARBA00023125"/>
    </source>
</evidence>
<dbReference type="Proteomes" id="UP000014104">
    <property type="component" value="Unassembled WGS sequence"/>
</dbReference>
<feature type="region of interest" description="Disordered" evidence="7">
    <location>
        <begin position="53"/>
        <end position="76"/>
    </location>
</feature>